<dbReference type="PRINTS" id="PR00411">
    <property type="entry name" value="PNDRDTASEI"/>
</dbReference>
<dbReference type="EMBL" id="CP106735">
    <property type="protein sequence ID" value="UXX78031.1"/>
    <property type="molecule type" value="Genomic_DNA"/>
</dbReference>
<organism evidence="6 7">
    <name type="scientific">Reichenbachiella carrageenanivorans</name>
    <dbReference type="NCBI Taxonomy" id="2979869"/>
    <lineage>
        <taxon>Bacteria</taxon>
        <taxon>Pseudomonadati</taxon>
        <taxon>Bacteroidota</taxon>
        <taxon>Cytophagia</taxon>
        <taxon>Cytophagales</taxon>
        <taxon>Reichenbachiellaceae</taxon>
        <taxon>Reichenbachiella</taxon>
    </lineage>
</organism>
<dbReference type="PANTHER" id="PTHR43429:SF3">
    <property type="entry name" value="NITRITE REDUCTASE [NAD(P)H]"/>
    <property type="match status" value="1"/>
</dbReference>
<dbReference type="PRINTS" id="PR00368">
    <property type="entry name" value="FADPNR"/>
</dbReference>
<proteinExistence type="inferred from homology"/>
<dbReference type="Gene3D" id="3.50.50.60">
    <property type="entry name" value="FAD/NAD(P)-binding domain"/>
    <property type="match status" value="2"/>
</dbReference>
<accession>A0ABY6CVU2</accession>
<dbReference type="Proteomes" id="UP001062165">
    <property type="component" value="Chromosome"/>
</dbReference>
<evidence type="ECO:0000256" key="2">
    <source>
        <dbReference type="ARBA" id="ARBA00006442"/>
    </source>
</evidence>
<keyword evidence="3" id="KW-0285">Flavoprotein</keyword>
<comment type="cofactor">
    <cofactor evidence="1">
        <name>FAD</name>
        <dbReference type="ChEBI" id="CHEBI:57692"/>
    </cofactor>
</comment>
<feature type="domain" description="FAD/NAD(P)-binding" evidence="5">
    <location>
        <begin position="6"/>
        <end position="283"/>
    </location>
</feature>
<dbReference type="PANTHER" id="PTHR43429">
    <property type="entry name" value="PYRIDINE NUCLEOTIDE-DISULFIDE OXIDOREDUCTASE DOMAIN-CONTAINING"/>
    <property type="match status" value="1"/>
</dbReference>
<evidence type="ECO:0000313" key="7">
    <source>
        <dbReference type="Proteomes" id="UP001062165"/>
    </source>
</evidence>
<dbReference type="RefSeq" id="WP_263049777.1">
    <property type="nucleotide sequence ID" value="NZ_CP106735.1"/>
</dbReference>
<dbReference type="InterPro" id="IPR050260">
    <property type="entry name" value="FAD-bd_OxRdtase"/>
</dbReference>
<dbReference type="SUPFAM" id="SSF51905">
    <property type="entry name" value="FAD/NAD(P)-binding domain"/>
    <property type="match status" value="1"/>
</dbReference>
<evidence type="ECO:0000313" key="6">
    <source>
        <dbReference type="EMBL" id="UXX78031.1"/>
    </source>
</evidence>
<dbReference type="Pfam" id="PF07992">
    <property type="entry name" value="Pyr_redox_2"/>
    <property type="match status" value="1"/>
</dbReference>
<keyword evidence="7" id="KW-1185">Reference proteome</keyword>
<name>A0ABY6CVU2_9BACT</name>
<dbReference type="InterPro" id="IPR036188">
    <property type="entry name" value="FAD/NAD-bd_sf"/>
</dbReference>
<keyword evidence="4" id="KW-0274">FAD</keyword>
<protein>
    <submittedName>
        <fullName evidence="6">NAD(P)/FAD-dependent oxidoreductase</fullName>
    </submittedName>
</protein>
<reference evidence="6" key="1">
    <citation type="submission" date="2022-10" db="EMBL/GenBank/DDBJ databases">
        <title>Comparative genomics and taxonomic characterization of three novel marine species of genus Reichenbachiella exhibiting antioxidant and polysaccharide degradation activities.</title>
        <authorList>
            <person name="Muhammad N."/>
            <person name="Lee Y.-J."/>
            <person name="Ko J."/>
            <person name="Kim S.-G."/>
        </authorList>
    </citation>
    <scope>NUCLEOTIDE SEQUENCE</scope>
    <source>
        <strain evidence="6">Wsw4-B4</strain>
    </source>
</reference>
<gene>
    <name evidence="6" type="ORF">N7E81_11745</name>
</gene>
<sequence length="446" mass="51300">MQEQKRVVIIGNGIAGITAARHIRKQSDCEILVISGESDYFFSRTALMYVYMGHMEFEHTQPYENWFWEKNRIELLKGWVRKIDFESKTLHIDEDKTLPYDTLVIATGSVPNKFGWPGQDAVGVSGLYHAQDLGYIEQHTREAKHAVVVGGGLIGVELAEMLHSRNISVTFLVRENNFWDTVMPEEEAKMINQEILDHHIDLRLETELKEITTDGEGKVTGVITSTGENIACQFVGLTVGVSPNVNWLKDSGLEINRGVLVNEYLETNKPDVYAIGDCAERRTPTEGRRPLEQVWYTGRMMGEVVARTITGDRTAYRPGIWFNSAKFFNIEYQTYGRVKPQLKSGQEQFFWQSKDQKKSLRIVFDEQTMAVLGVNVLGIRMRHEIWDQWIAAGRKINQVMAELESANFDPEFFKAYEYDIRQVFNREFEYMTVPNKKASLLKRLFA</sequence>
<dbReference type="InterPro" id="IPR023753">
    <property type="entry name" value="FAD/NAD-binding_dom"/>
</dbReference>
<evidence type="ECO:0000256" key="3">
    <source>
        <dbReference type="ARBA" id="ARBA00022630"/>
    </source>
</evidence>
<comment type="similarity">
    <text evidence="2">Belongs to the FAD-dependent oxidoreductase family.</text>
</comment>
<evidence type="ECO:0000259" key="5">
    <source>
        <dbReference type="Pfam" id="PF07992"/>
    </source>
</evidence>
<evidence type="ECO:0000256" key="4">
    <source>
        <dbReference type="ARBA" id="ARBA00022827"/>
    </source>
</evidence>
<evidence type="ECO:0000256" key="1">
    <source>
        <dbReference type="ARBA" id="ARBA00001974"/>
    </source>
</evidence>